<reference evidence="9" key="1">
    <citation type="submission" date="2021-03" db="EMBL/GenBank/DDBJ databases">
        <title>Genomic Encyclopedia of Type Strains, Phase IV (KMG-IV): sequencing the most valuable type-strain genomes for metagenomic binning, comparative biology and taxonomic classification.</title>
        <authorList>
            <person name="Goeker M."/>
        </authorList>
    </citation>
    <scope>NUCLEOTIDE SEQUENCE</scope>
    <source>
        <strain evidence="9">DSM 26232</strain>
    </source>
</reference>
<feature type="transmembrane region" description="Helical" evidence="8">
    <location>
        <begin position="287"/>
        <end position="305"/>
    </location>
</feature>
<dbReference type="NCBIfam" id="TIGR04125">
    <property type="entry name" value="exosort_PGF_TRM"/>
    <property type="match status" value="1"/>
</dbReference>
<evidence type="ECO:0000256" key="2">
    <source>
        <dbReference type="ARBA" id="ARBA00022475"/>
    </source>
</evidence>
<feature type="transmembrane region" description="Helical" evidence="8">
    <location>
        <begin position="197"/>
        <end position="220"/>
    </location>
</feature>
<keyword evidence="5" id="KW-0378">Hydrolase</keyword>
<evidence type="ECO:0000313" key="9">
    <source>
        <dbReference type="EMBL" id="MBP1987039.1"/>
    </source>
</evidence>
<protein>
    <submittedName>
        <fullName evidence="9">Archaeosortase A (PGF-CTERM-specific)</fullName>
    </submittedName>
</protein>
<feature type="transmembrane region" description="Helical" evidence="8">
    <location>
        <begin position="232"/>
        <end position="255"/>
    </location>
</feature>
<dbReference type="Pfam" id="PF09721">
    <property type="entry name" value="Exosortase_EpsH"/>
    <property type="match status" value="1"/>
</dbReference>
<evidence type="ECO:0000256" key="8">
    <source>
        <dbReference type="SAM" id="Phobius"/>
    </source>
</evidence>
<evidence type="ECO:0000256" key="6">
    <source>
        <dbReference type="ARBA" id="ARBA00022989"/>
    </source>
</evidence>
<evidence type="ECO:0000256" key="1">
    <source>
        <dbReference type="ARBA" id="ARBA00004651"/>
    </source>
</evidence>
<gene>
    <name evidence="9" type="ORF">J2753_001537</name>
</gene>
<keyword evidence="7 8" id="KW-0472">Membrane</keyword>
<name>A0A8T4GVV8_9EURY</name>
<proteinExistence type="predicted"/>
<evidence type="ECO:0000313" key="10">
    <source>
        <dbReference type="Proteomes" id="UP000823736"/>
    </source>
</evidence>
<dbReference type="GO" id="GO:0005886">
    <property type="term" value="C:plasma membrane"/>
    <property type="evidence" value="ECO:0007669"/>
    <property type="project" value="UniProtKB-SubCell"/>
</dbReference>
<keyword evidence="2" id="KW-1003">Cell membrane</keyword>
<dbReference type="AlphaFoldDB" id="A0A8T4GVV8"/>
<evidence type="ECO:0000256" key="3">
    <source>
        <dbReference type="ARBA" id="ARBA00022670"/>
    </source>
</evidence>
<evidence type="ECO:0000256" key="4">
    <source>
        <dbReference type="ARBA" id="ARBA00022692"/>
    </source>
</evidence>
<sequence>MVGIAGSVPPWLLDVTDVLAWIVIGAFTLGAVLELSARRQDRSAPSRSPESAIGAGRKRLEYARTVATGAWGLFALFWLLLFPHFAFVHKSYVEGILALIAVPACLYAGYLLWEGRDTLFVLSRSSAIMGLIYLPFETIPAVQLGSLRIPSPRGVLIETVTTQTGFLMSLLGYNPELIPGPQGFQNTYEFVAADGQILQFSIVLACTGLGSIAIFAGLIGAVRAPLRRKLRALGVAVPIIYGLNLLRTTFIGITFGEQLLQIFPNLVLALFGGTDPYRVSWYVSDRIISQLLAVIALVGVTYLVVRELPEILTVIEDVLFMATGDEYDLSDALDLPQGQKERQVPEQSD</sequence>
<dbReference type="Proteomes" id="UP000823736">
    <property type="component" value="Unassembled WGS sequence"/>
</dbReference>
<dbReference type="InterPro" id="IPR019127">
    <property type="entry name" value="Exosortase"/>
</dbReference>
<feature type="transmembrane region" description="Helical" evidence="8">
    <location>
        <begin position="92"/>
        <end position="112"/>
    </location>
</feature>
<feature type="transmembrane region" description="Helical" evidence="8">
    <location>
        <begin position="119"/>
        <end position="136"/>
    </location>
</feature>
<evidence type="ECO:0000256" key="5">
    <source>
        <dbReference type="ARBA" id="ARBA00022801"/>
    </source>
</evidence>
<feature type="transmembrane region" description="Helical" evidence="8">
    <location>
        <begin position="18"/>
        <end position="37"/>
    </location>
</feature>
<keyword evidence="4 8" id="KW-0812">Transmembrane</keyword>
<dbReference type="GO" id="GO:0008233">
    <property type="term" value="F:peptidase activity"/>
    <property type="evidence" value="ECO:0007669"/>
    <property type="project" value="UniProtKB-KW"/>
</dbReference>
<keyword evidence="6 8" id="KW-1133">Transmembrane helix</keyword>
<accession>A0A8T4GVV8</accession>
<comment type="subcellular location">
    <subcellularLocation>
        <location evidence="1">Cell membrane</location>
        <topology evidence="1">Multi-pass membrane protein</topology>
    </subcellularLocation>
</comment>
<comment type="caution">
    <text evidence="9">The sequence shown here is derived from an EMBL/GenBank/DDBJ whole genome shotgun (WGS) entry which is preliminary data.</text>
</comment>
<dbReference type="InterPro" id="IPR014522">
    <property type="entry name" value="ArtA"/>
</dbReference>
<organism evidence="9 10">
    <name type="scientific">Halolamina salifodinae</name>
    <dbReference type="NCBI Taxonomy" id="1202767"/>
    <lineage>
        <taxon>Archaea</taxon>
        <taxon>Methanobacteriati</taxon>
        <taxon>Methanobacteriota</taxon>
        <taxon>Stenosarchaea group</taxon>
        <taxon>Halobacteria</taxon>
        <taxon>Halobacteriales</taxon>
        <taxon>Haloferacaceae</taxon>
    </lineage>
</organism>
<dbReference type="GO" id="GO:0006508">
    <property type="term" value="P:proteolysis"/>
    <property type="evidence" value="ECO:0007669"/>
    <property type="project" value="UniProtKB-KW"/>
</dbReference>
<dbReference type="EMBL" id="JAGGLC010000003">
    <property type="protein sequence ID" value="MBP1987039.1"/>
    <property type="molecule type" value="Genomic_DNA"/>
</dbReference>
<keyword evidence="10" id="KW-1185">Reference proteome</keyword>
<dbReference type="NCBIfam" id="TIGR04178">
    <property type="entry name" value="exo_archaeo"/>
    <property type="match status" value="1"/>
</dbReference>
<dbReference type="RefSeq" id="WP_209491320.1">
    <property type="nucleotide sequence ID" value="NZ_JAGGLC010000003.1"/>
</dbReference>
<dbReference type="OrthoDB" id="200496at2157"/>
<dbReference type="InterPro" id="IPR026392">
    <property type="entry name" value="Exo/Archaeosortase_dom"/>
</dbReference>
<keyword evidence="3" id="KW-0645">Protease</keyword>
<evidence type="ECO:0000256" key="7">
    <source>
        <dbReference type="ARBA" id="ARBA00023136"/>
    </source>
</evidence>
<feature type="transmembrane region" description="Helical" evidence="8">
    <location>
        <begin position="66"/>
        <end position="86"/>
    </location>
</feature>